<gene>
    <name evidence="14" type="ORF">ASPVEDRAFT_71927</name>
</gene>
<accession>A0A1L9PKF2</accession>
<dbReference type="VEuPathDB" id="FungiDB:ASPVEDRAFT_71927"/>
<comment type="pathway">
    <text evidence="1">Carbohydrate metabolism; D-xylose degradation.</text>
</comment>
<comment type="function">
    <text evidence="7">Catalyzes the initial reaction in the xylose utilization pathway by reducing D-xylose into xylitol. Xylose is a major component of hemicelluloses such as xylan. Most fungi utilize D-xylose via three enzymatic reactions, xylose reductase (XR), xylitol dehydrogenase (XDH), and xylulokinase, to form xylulose 5-phosphate, which enters pentose phosphate pathway.</text>
</comment>
<dbReference type="EMBL" id="KV878128">
    <property type="protein sequence ID" value="OJJ01962.1"/>
    <property type="molecule type" value="Genomic_DNA"/>
</dbReference>
<dbReference type="PROSITE" id="PS00062">
    <property type="entry name" value="ALDOKETO_REDUCTASE_2"/>
    <property type="match status" value="1"/>
</dbReference>
<dbReference type="InterPro" id="IPR018170">
    <property type="entry name" value="Aldo/ket_reductase_CS"/>
</dbReference>
<evidence type="ECO:0000256" key="12">
    <source>
        <dbReference type="PIRSR" id="PIRSR000097-3"/>
    </source>
</evidence>
<dbReference type="InterPro" id="IPR023210">
    <property type="entry name" value="NADP_OxRdtase_dom"/>
</dbReference>
<feature type="active site" description="Proton donor" evidence="10">
    <location>
        <position position="52"/>
    </location>
</feature>
<feature type="binding site" evidence="11">
    <location>
        <position position="114"/>
    </location>
    <ligand>
        <name>substrate</name>
    </ligand>
</feature>
<dbReference type="STRING" id="1036611.A0A1L9PKF2"/>
<dbReference type="PIRSF" id="PIRSF000097">
    <property type="entry name" value="AKR"/>
    <property type="match status" value="1"/>
</dbReference>
<comment type="catalytic activity">
    <reaction evidence="8">
        <text>xylitol + NADP(+) = D-xylose + NADPH + H(+)</text>
        <dbReference type="Rhea" id="RHEA:27445"/>
        <dbReference type="ChEBI" id="CHEBI:15378"/>
        <dbReference type="ChEBI" id="CHEBI:17151"/>
        <dbReference type="ChEBI" id="CHEBI:53455"/>
        <dbReference type="ChEBI" id="CHEBI:57783"/>
        <dbReference type="ChEBI" id="CHEBI:58349"/>
        <dbReference type="EC" id="1.1.1.307"/>
    </reaction>
</comment>
<dbReference type="GO" id="GO:0042732">
    <property type="term" value="P:D-xylose metabolic process"/>
    <property type="evidence" value="ECO:0007669"/>
    <property type="project" value="UniProtKB-KW"/>
</dbReference>
<keyword evidence="4" id="KW-0859">Xylose metabolism</keyword>
<dbReference type="FunFam" id="3.20.20.100:FF:000007">
    <property type="entry name" value="NAD(P)H-dependent D-xylose reductase xyl1"/>
    <property type="match status" value="1"/>
</dbReference>
<sequence>MTTTCPTVKLSSGHVMPLVGFGCWKVDNATCADTIYNAIKAGYRLFDGAADYGNEKECGDGVARAIKDGLVKRSDLFIVSKLWATYHEKHRVEQGYKKSLQDWNLEYFDLYLIHFPVATKFIPFDVKYPPEFEDEKGDIVFSNASMRDTWEGMEGLVDAALVRSIGVSNFQAQLIIDLLHYARIKPATLQIEHHPYLAQPMLVDLAKKKGIQVTGYSSLGPGSFTEIENSAALNAVPLLQDETIIAISKKHNVAPAQVMLRWATQRGIAVIPKSKNPERMAKNLQCCSFTLEESDMVYLNGLDKGLRFNDIIHYGFDISMFA</sequence>
<organism evidence="14 15">
    <name type="scientific">Aspergillus versicolor CBS 583.65</name>
    <dbReference type="NCBI Taxonomy" id="1036611"/>
    <lineage>
        <taxon>Eukaryota</taxon>
        <taxon>Fungi</taxon>
        <taxon>Dikarya</taxon>
        <taxon>Ascomycota</taxon>
        <taxon>Pezizomycotina</taxon>
        <taxon>Eurotiomycetes</taxon>
        <taxon>Eurotiomycetidae</taxon>
        <taxon>Eurotiales</taxon>
        <taxon>Aspergillaceae</taxon>
        <taxon>Aspergillus</taxon>
        <taxon>Aspergillus subgen. Nidulantes</taxon>
    </lineage>
</organism>
<dbReference type="EC" id="1.1.1.307" evidence="3"/>
<dbReference type="PANTHER" id="PTHR11732">
    <property type="entry name" value="ALDO/KETO REDUCTASE"/>
    <property type="match status" value="1"/>
</dbReference>
<comment type="similarity">
    <text evidence="2">Belongs to the aldo/keto reductase family.</text>
</comment>
<evidence type="ECO:0000256" key="4">
    <source>
        <dbReference type="ARBA" id="ARBA00022629"/>
    </source>
</evidence>
<evidence type="ECO:0000313" key="15">
    <source>
        <dbReference type="Proteomes" id="UP000184073"/>
    </source>
</evidence>
<dbReference type="InterPro" id="IPR036812">
    <property type="entry name" value="NAD(P)_OxRdtase_dom_sf"/>
</dbReference>
<evidence type="ECO:0000256" key="3">
    <source>
        <dbReference type="ARBA" id="ARBA00012845"/>
    </source>
</evidence>
<keyword evidence="4" id="KW-0119">Carbohydrate metabolism</keyword>
<comment type="catalytic activity">
    <reaction evidence="9">
        <text>xylitol + NAD(+) = D-xylose + NADH + H(+)</text>
        <dbReference type="Rhea" id="RHEA:27441"/>
        <dbReference type="ChEBI" id="CHEBI:15378"/>
        <dbReference type="ChEBI" id="CHEBI:17151"/>
        <dbReference type="ChEBI" id="CHEBI:53455"/>
        <dbReference type="ChEBI" id="CHEBI:57540"/>
        <dbReference type="ChEBI" id="CHEBI:57945"/>
        <dbReference type="EC" id="1.1.1.307"/>
    </reaction>
</comment>
<dbReference type="SUPFAM" id="SSF51430">
    <property type="entry name" value="NAD(P)-linked oxidoreductase"/>
    <property type="match status" value="1"/>
</dbReference>
<evidence type="ECO:0000256" key="6">
    <source>
        <dbReference type="ARBA" id="ARBA00023027"/>
    </source>
</evidence>
<feature type="domain" description="NADP-dependent oxidoreductase" evidence="13">
    <location>
        <begin position="22"/>
        <end position="302"/>
    </location>
</feature>
<evidence type="ECO:0000256" key="10">
    <source>
        <dbReference type="PIRSR" id="PIRSR000097-1"/>
    </source>
</evidence>
<evidence type="ECO:0000256" key="11">
    <source>
        <dbReference type="PIRSR" id="PIRSR000097-2"/>
    </source>
</evidence>
<evidence type="ECO:0000256" key="5">
    <source>
        <dbReference type="ARBA" id="ARBA00023002"/>
    </source>
</evidence>
<dbReference type="GeneID" id="63731654"/>
<evidence type="ECO:0000313" key="14">
    <source>
        <dbReference type="EMBL" id="OJJ01962.1"/>
    </source>
</evidence>
<keyword evidence="6" id="KW-0520">NAD</keyword>
<dbReference type="PRINTS" id="PR00069">
    <property type="entry name" value="ALDKETRDTASE"/>
</dbReference>
<dbReference type="Pfam" id="PF00248">
    <property type="entry name" value="Aldo_ket_red"/>
    <property type="match status" value="1"/>
</dbReference>
<dbReference type="AlphaFoldDB" id="A0A1L9PKF2"/>
<dbReference type="PROSITE" id="PS00798">
    <property type="entry name" value="ALDOKETO_REDUCTASE_1"/>
    <property type="match status" value="1"/>
</dbReference>
<reference evidence="15" key="1">
    <citation type="journal article" date="2017" name="Genome Biol.">
        <title>Comparative genomics reveals high biological diversity and specific adaptations in the industrially and medically important fungal genus Aspergillus.</title>
        <authorList>
            <person name="de Vries R.P."/>
            <person name="Riley R."/>
            <person name="Wiebenga A."/>
            <person name="Aguilar-Osorio G."/>
            <person name="Amillis S."/>
            <person name="Uchima C.A."/>
            <person name="Anderluh G."/>
            <person name="Asadollahi M."/>
            <person name="Askin M."/>
            <person name="Barry K."/>
            <person name="Battaglia E."/>
            <person name="Bayram O."/>
            <person name="Benocci T."/>
            <person name="Braus-Stromeyer S.A."/>
            <person name="Caldana C."/>
            <person name="Canovas D."/>
            <person name="Cerqueira G.C."/>
            <person name="Chen F."/>
            <person name="Chen W."/>
            <person name="Choi C."/>
            <person name="Clum A."/>
            <person name="Dos Santos R.A."/>
            <person name="Damasio A.R."/>
            <person name="Diallinas G."/>
            <person name="Emri T."/>
            <person name="Fekete E."/>
            <person name="Flipphi M."/>
            <person name="Freyberg S."/>
            <person name="Gallo A."/>
            <person name="Gournas C."/>
            <person name="Habgood R."/>
            <person name="Hainaut M."/>
            <person name="Harispe M.L."/>
            <person name="Henrissat B."/>
            <person name="Hilden K.S."/>
            <person name="Hope R."/>
            <person name="Hossain A."/>
            <person name="Karabika E."/>
            <person name="Karaffa L."/>
            <person name="Karanyi Z."/>
            <person name="Krasevec N."/>
            <person name="Kuo A."/>
            <person name="Kusch H."/>
            <person name="LaButti K."/>
            <person name="Lagendijk E.L."/>
            <person name="Lapidus A."/>
            <person name="Levasseur A."/>
            <person name="Lindquist E."/>
            <person name="Lipzen A."/>
            <person name="Logrieco A.F."/>
            <person name="MacCabe A."/>
            <person name="Maekelae M.R."/>
            <person name="Malavazi I."/>
            <person name="Melin P."/>
            <person name="Meyer V."/>
            <person name="Mielnichuk N."/>
            <person name="Miskei M."/>
            <person name="Molnar A.P."/>
            <person name="Mule G."/>
            <person name="Ngan C.Y."/>
            <person name="Orejas M."/>
            <person name="Orosz E."/>
            <person name="Ouedraogo J.P."/>
            <person name="Overkamp K.M."/>
            <person name="Park H.-S."/>
            <person name="Perrone G."/>
            <person name="Piumi F."/>
            <person name="Punt P.J."/>
            <person name="Ram A.F."/>
            <person name="Ramon A."/>
            <person name="Rauscher S."/>
            <person name="Record E."/>
            <person name="Riano-Pachon D.M."/>
            <person name="Robert V."/>
            <person name="Roehrig J."/>
            <person name="Ruller R."/>
            <person name="Salamov A."/>
            <person name="Salih N.S."/>
            <person name="Samson R.A."/>
            <person name="Sandor E."/>
            <person name="Sanguinetti M."/>
            <person name="Schuetze T."/>
            <person name="Sepcic K."/>
            <person name="Shelest E."/>
            <person name="Sherlock G."/>
            <person name="Sophianopoulou V."/>
            <person name="Squina F.M."/>
            <person name="Sun H."/>
            <person name="Susca A."/>
            <person name="Todd R.B."/>
            <person name="Tsang A."/>
            <person name="Unkles S.E."/>
            <person name="van de Wiele N."/>
            <person name="van Rossen-Uffink D."/>
            <person name="Oliveira J.V."/>
            <person name="Vesth T.C."/>
            <person name="Visser J."/>
            <person name="Yu J.-H."/>
            <person name="Zhou M."/>
            <person name="Andersen M.R."/>
            <person name="Archer D.B."/>
            <person name="Baker S.E."/>
            <person name="Benoit I."/>
            <person name="Brakhage A.A."/>
            <person name="Braus G.H."/>
            <person name="Fischer R."/>
            <person name="Frisvad J.C."/>
            <person name="Goldman G.H."/>
            <person name="Houbraken J."/>
            <person name="Oakley B."/>
            <person name="Pocsi I."/>
            <person name="Scazzocchio C."/>
            <person name="Seiboth B."/>
            <person name="vanKuyk P.A."/>
            <person name="Wortman J."/>
            <person name="Dyer P.S."/>
            <person name="Grigoriev I.V."/>
        </authorList>
    </citation>
    <scope>NUCLEOTIDE SEQUENCE [LARGE SCALE GENOMIC DNA]</scope>
    <source>
        <strain evidence="15">CBS 583.65</strain>
    </source>
</reference>
<evidence type="ECO:0000259" key="13">
    <source>
        <dbReference type="Pfam" id="PF00248"/>
    </source>
</evidence>
<dbReference type="Gene3D" id="3.20.20.100">
    <property type="entry name" value="NADP-dependent oxidoreductase domain"/>
    <property type="match status" value="1"/>
</dbReference>
<evidence type="ECO:0000256" key="8">
    <source>
        <dbReference type="ARBA" id="ARBA00047534"/>
    </source>
</evidence>
<proteinExistence type="inferred from homology"/>
<dbReference type="RefSeq" id="XP_040667724.1">
    <property type="nucleotide sequence ID" value="XM_040816143.1"/>
</dbReference>
<dbReference type="OrthoDB" id="416253at2759"/>
<dbReference type="GO" id="GO:0016491">
    <property type="term" value="F:oxidoreductase activity"/>
    <property type="evidence" value="ECO:0007669"/>
    <property type="project" value="UniProtKB-KW"/>
</dbReference>
<dbReference type="Proteomes" id="UP000184073">
    <property type="component" value="Unassembled WGS sequence"/>
</dbReference>
<evidence type="ECO:0000256" key="9">
    <source>
        <dbReference type="ARBA" id="ARBA00049485"/>
    </source>
</evidence>
<keyword evidence="5" id="KW-0560">Oxidoreductase</keyword>
<feature type="site" description="Lowers pKa of active site Tyr" evidence="12">
    <location>
        <position position="81"/>
    </location>
</feature>
<protein>
    <recommendedName>
        <fullName evidence="3">D-xylose reductase [NAD(P)H]</fullName>
        <ecNumber evidence="3">1.1.1.307</ecNumber>
    </recommendedName>
</protein>
<name>A0A1L9PKF2_ASPVE</name>
<dbReference type="InterPro" id="IPR020471">
    <property type="entry name" value="AKR"/>
</dbReference>
<evidence type="ECO:0000256" key="7">
    <source>
        <dbReference type="ARBA" id="ARBA00025065"/>
    </source>
</evidence>
<keyword evidence="15" id="KW-1185">Reference proteome</keyword>
<evidence type="ECO:0000256" key="1">
    <source>
        <dbReference type="ARBA" id="ARBA00004722"/>
    </source>
</evidence>
<evidence type="ECO:0000256" key="2">
    <source>
        <dbReference type="ARBA" id="ARBA00007905"/>
    </source>
</evidence>